<accession>A0ABS3ZXB4</accession>
<feature type="domain" description="DUF1156" evidence="1">
    <location>
        <begin position="11"/>
        <end position="64"/>
    </location>
</feature>
<dbReference type="RefSeq" id="WP_209295376.1">
    <property type="nucleotide sequence ID" value="NZ_JAGIKT010000038.1"/>
</dbReference>
<comment type="caution">
    <text evidence="2">The sequence shown here is derived from an EMBL/GenBank/DDBJ whole genome shotgun (WGS) entry which is preliminary data.</text>
</comment>
<evidence type="ECO:0000259" key="1">
    <source>
        <dbReference type="Pfam" id="PF06634"/>
    </source>
</evidence>
<proteinExistence type="predicted"/>
<reference evidence="2 3" key="1">
    <citation type="submission" date="2021-03" db="EMBL/GenBank/DDBJ databases">
        <title>Genome Sequence of Bradyrhizobium vignae strain ISRA400.</title>
        <authorList>
            <person name="Tisa L.S."/>
            <person name="Svistoonoff S."/>
            <person name="Hocher V."/>
            <person name="Fall S."/>
            <person name="Zaiya A."/>
            <person name="Naing D."/>
            <person name="Niang N."/>
            <person name="Diouf A."/>
            <person name="Dasylva M.C."/>
            <person name="Toure O."/>
            <person name="Gueye M."/>
            <person name="Gully D."/>
            <person name="Tisseyre P."/>
            <person name="Simpson S."/>
            <person name="Morris K."/>
            <person name="Thomas W.K."/>
        </authorList>
    </citation>
    <scope>NUCLEOTIDE SEQUENCE [LARGE SCALE GENOMIC DNA]</scope>
    <source>
        <strain evidence="2 3">ISRA400</strain>
    </source>
</reference>
<evidence type="ECO:0000313" key="2">
    <source>
        <dbReference type="EMBL" id="MBP0112787.1"/>
    </source>
</evidence>
<dbReference type="Gene3D" id="3.40.50.150">
    <property type="entry name" value="Vaccinia Virus protein VP39"/>
    <property type="match status" value="1"/>
</dbReference>
<sequence>MTQDVRLIERWLPIGALGEESVRERRFSMAGKVLPPHNSLHVWWARRPLIASRAAILASCLPSSFGHDEFLRLIGINGDPVAARRRNDRAIRAGKTPLGDKEYGYPRAFKHFSDRSVLEAAGLSGIKVLDPTAGGGAIPFEAVRMGFKTVANDLNPVAALIEKATIEYPANFGSSVLEEFRNLAQVFLARAEPKFQGVFPPEPSGTQILAYIWARTIKCPYCDGLIPLSPNWKLSPDGTGIRVIPVCEPAARVCRFEIVDKLKENSPGTVSDGDATCPFPDCGRVIDGIEIKRQAQEGALSEQLVAMAFKRRVETKTNAGKRGRDRLERGFRAAAASDDNSKHVADVLESKMADWIALDLVPSESFPDPSNDDRPIQYGMPLWRDLFSPRQLLGHGLAVETYREMYDADAAAGISAVRQAAYVYLAFALDKFLNWNARLSSWNVKAGTLRSVFDRHDFAFKWSYAEMAPFIAGEGYRWVLEQVDSALEGLISLVSHGADERDLLSEDVKYDASSVTITCRSGDDLDYLPSGSIDVIVMDPPYYNNVMYAELSDFFYVWLKRTAGYIVPELFTRQLTDKENEAVASAAKFANQKGADALAGRDYQERMQRIFAECHRVIKPTGVMTLMFTHKATGAWDALTKGLMEAGFIISASWPVNTEPEGSLHIKDKAAANSTMFLVCRPRGVRAADATYWEDVEPLVAKAVRSRVSEFQNAGISGVDLYLACFGPALEEFSRHWPLKRGTPRPELLAKKRRKQAEFFEEAFDPYSVTPEDALEAARREVKTWRLNQLMNMRGSADLDPATSFYVLAWDAFGSPVFAYDEGLRLARAVGADLDQLIGRICEKKGSDIRLWDSSARSSKGALGGADGSRGMIDALQFAANLARTRSLEVARDFLKDAKLASDPIFLNSLEALLEVLPPSMSFSKIELTGDLKSASDDFDALEKLRRLAFADSVDEPKQLKLWAEEAA</sequence>
<evidence type="ECO:0000313" key="3">
    <source>
        <dbReference type="Proteomes" id="UP000669317"/>
    </source>
</evidence>
<dbReference type="InterPro" id="IPR002052">
    <property type="entry name" value="DNA_methylase_N6_adenine_CS"/>
</dbReference>
<keyword evidence="3" id="KW-1185">Reference proteome</keyword>
<dbReference type="InterPro" id="IPR029063">
    <property type="entry name" value="SAM-dependent_MTases_sf"/>
</dbReference>
<organism evidence="2 3">
    <name type="scientific">Bradyrhizobium vignae</name>
    <dbReference type="NCBI Taxonomy" id="1549949"/>
    <lineage>
        <taxon>Bacteria</taxon>
        <taxon>Pseudomonadati</taxon>
        <taxon>Pseudomonadota</taxon>
        <taxon>Alphaproteobacteria</taxon>
        <taxon>Hyphomicrobiales</taxon>
        <taxon>Nitrobacteraceae</taxon>
        <taxon>Bradyrhizobium</taxon>
    </lineage>
</organism>
<dbReference type="SUPFAM" id="SSF53335">
    <property type="entry name" value="S-adenosyl-L-methionine-dependent methyltransferases"/>
    <property type="match status" value="2"/>
</dbReference>
<dbReference type="EMBL" id="JAGIKT010000038">
    <property type="protein sequence ID" value="MBP0112787.1"/>
    <property type="molecule type" value="Genomic_DNA"/>
</dbReference>
<dbReference type="PROSITE" id="PS00092">
    <property type="entry name" value="N6_MTASE"/>
    <property type="match status" value="1"/>
</dbReference>
<protein>
    <submittedName>
        <fullName evidence="2">DUF1156 domain-containing protein</fullName>
    </submittedName>
</protein>
<gene>
    <name evidence="2" type="ORF">JWS04_17180</name>
</gene>
<name>A0ABS3ZXB4_9BRAD</name>
<dbReference type="Pfam" id="PF06634">
    <property type="entry name" value="DUF1156"/>
    <property type="match status" value="1"/>
</dbReference>
<dbReference type="Proteomes" id="UP000669317">
    <property type="component" value="Unassembled WGS sequence"/>
</dbReference>
<dbReference type="InterPro" id="IPR009537">
    <property type="entry name" value="DUF1156"/>
</dbReference>